<dbReference type="InterPro" id="IPR025558">
    <property type="entry name" value="DUF4283"/>
</dbReference>
<evidence type="ECO:0000256" key="1">
    <source>
        <dbReference type="SAM" id="MobiDB-lite"/>
    </source>
</evidence>
<gene>
    <name evidence="3" type="ORF">Golob_027801</name>
</gene>
<accession>A0A7J8NDV7</accession>
<keyword evidence="4" id="KW-1185">Reference proteome</keyword>
<evidence type="ECO:0000313" key="4">
    <source>
        <dbReference type="Proteomes" id="UP000593572"/>
    </source>
</evidence>
<dbReference type="AlphaFoldDB" id="A0A7J8NDV7"/>
<evidence type="ECO:0000259" key="2">
    <source>
        <dbReference type="Pfam" id="PF14111"/>
    </source>
</evidence>
<reference evidence="3 4" key="1">
    <citation type="journal article" date="2019" name="Genome Biol. Evol.">
        <title>Insights into the evolution of the New World diploid cottons (Gossypium, subgenus Houzingenia) based on genome sequencing.</title>
        <authorList>
            <person name="Grover C.E."/>
            <person name="Arick M.A. 2nd"/>
            <person name="Thrash A."/>
            <person name="Conover J.L."/>
            <person name="Sanders W.S."/>
            <person name="Peterson D.G."/>
            <person name="Frelichowski J.E."/>
            <person name="Scheffler J.A."/>
            <person name="Scheffler B.E."/>
            <person name="Wendel J.F."/>
        </authorList>
    </citation>
    <scope>NUCLEOTIDE SEQUENCE [LARGE SCALE GENOMIC DNA]</scope>
    <source>
        <strain evidence="3">157</strain>
        <tissue evidence="3">Leaf</tissue>
    </source>
</reference>
<dbReference type="EMBL" id="JABEZX010099064">
    <property type="protein sequence ID" value="MBA0575109.1"/>
    <property type="molecule type" value="Genomic_DNA"/>
</dbReference>
<comment type="caution">
    <text evidence="3">The sequence shown here is derived from an EMBL/GenBank/DDBJ whole genome shotgun (WGS) entry which is preliminary data.</text>
</comment>
<feature type="region of interest" description="Disordered" evidence="1">
    <location>
        <begin position="1"/>
        <end position="35"/>
    </location>
</feature>
<protein>
    <recommendedName>
        <fullName evidence="2">DUF4283 domain-containing protein</fullName>
    </recommendedName>
</protein>
<name>A0A7J8NDV7_9ROSI</name>
<organism evidence="3 4">
    <name type="scientific">Gossypium lobatum</name>
    <dbReference type="NCBI Taxonomy" id="34289"/>
    <lineage>
        <taxon>Eukaryota</taxon>
        <taxon>Viridiplantae</taxon>
        <taxon>Streptophyta</taxon>
        <taxon>Embryophyta</taxon>
        <taxon>Tracheophyta</taxon>
        <taxon>Spermatophyta</taxon>
        <taxon>Magnoliopsida</taxon>
        <taxon>eudicotyledons</taxon>
        <taxon>Gunneridae</taxon>
        <taxon>Pentapetalae</taxon>
        <taxon>rosids</taxon>
        <taxon>malvids</taxon>
        <taxon>Malvales</taxon>
        <taxon>Malvaceae</taxon>
        <taxon>Malvoideae</taxon>
        <taxon>Gossypium</taxon>
    </lineage>
</organism>
<feature type="domain" description="DUF4283" evidence="2">
    <location>
        <begin position="48"/>
        <end position="120"/>
    </location>
</feature>
<sequence length="130" mass="14719">MLKSTNEHHGDPGTLEEERMMKKVKNRDDRTLSEESTGTLSLVVSKASFYDNAIAYKDSVNCLTPLWQPEGSLQVVDLDNNYYGVKFNCVKDYTKSLSEGSWMIYEHYLIIQPKSRDFSTTGNAPSKIVA</sequence>
<dbReference type="Pfam" id="PF14111">
    <property type="entry name" value="DUF4283"/>
    <property type="match status" value="1"/>
</dbReference>
<dbReference type="Proteomes" id="UP000593572">
    <property type="component" value="Unassembled WGS sequence"/>
</dbReference>
<feature type="compositionally biased region" description="Basic and acidic residues" evidence="1">
    <location>
        <begin position="1"/>
        <end position="33"/>
    </location>
</feature>
<evidence type="ECO:0000313" key="3">
    <source>
        <dbReference type="EMBL" id="MBA0575109.1"/>
    </source>
</evidence>
<proteinExistence type="predicted"/>